<evidence type="ECO:0000313" key="1">
    <source>
        <dbReference type="EMBL" id="KKU31071.1"/>
    </source>
</evidence>
<organism evidence="1 2">
    <name type="scientific">candidate division WWE3 bacterium GW2011_GWA1_46_21</name>
    <dbReference type="NCBI Taxonomy" id="1619107"/>
    <lineage>
        <taxon>Bacteria</taxon>
        <taxon>Katanobacteria</taxon>
    </lineage>
</organism>
<name>A0A0G1PE89_UNCKA</name>
<dbReference type="Proteomes" id="UP000034732">
    <property type="component" value="Unassembled WGS sequence"/>
</dbReference>
<dbReference type="Gene3D" id="3.30.70.20">
    <property type="match status" value="1"/>
</dbReference>
<evidence type="ECO:0000313" key="2">
    <source>
        <dbReference type="Proteomes" id="UP000034732"/>
    </source>
</evidence>
<dbReference type="EMBL" id="LCMF01000008">
    <property type="protein sequence ID" value="KKU31071.1"/>
    <property type="molecule type" value="Genomic_DNA"/>
</dbReference>
<dbReference type="SUPFAM" id="SSF54862">
    <property type="entry name" value="4Fe-4S ferredoxins"/>
    <property type="match status" value="1"/>
</dbReference>
<dbReference type="Pfam" id="PF13370">
    <property type="entry name" value="Fer4_13"/>
    <property type="match status" value="1"/>
</dbReference>
<comment type="caution">
    <text evidence="1">The sequence shown here is derived from an EMBL/GenBank/DDBJ whole genome shotgun (WGS) entry which is preliminary data.</text>
</comment>
<evidence type="ECO:0008006" key="3">
    <source>
        <dbReference type="Google" id="ProtNLM"/>
    </source>
</evidence>
<protein>
    <recommendedName>
        <fullName evidence="3">Ferredoxin</fullName>
    </recommendedName>
</protein>
<gene>
    <name evidence="1" type="ORF">UX44_C0008G0006</name>
</gene>
<proteinExistence type="predicted"/>
<reference evidence="1 2" key="1">
    <citation type="journal article" date="2015" name="Nature">
        <title>rRNA introns, odd ribosomes, and small enigmatic genomes across a large radiation of phyla.</title>
        <authorList>
            <person name="Brown C.T."/>
            <person name="Hug L.A."/>
            <person name="Thomas B.C."/>
            <person name="Sharon I."/>
            <person name="Castelle C.J."/>
            <person name="Singh A."/>
            <person name="Wilkins M.J."/>
            <person name="Williams K.H."/>
            <person name="Banfield J.F."/>
        </authorList>
    </citation>
    <scope>NUCLEOTIDE SEQUENCE [LARGE SCALE GENOMIC DNA]</scope>
</reference>
<dbReference type="AlphaFoldDB" id="A0A0G1PE89"/>
<sequence length="91" mass="9743">MADLKNGQNTFATNPNAKVKIKVINEKCISAATCVIRAPNTFDLGEDGIAFVKEGTWDDAVIVIDGAKSCPTTAIIVEDLEGNQLYPPNYA</sequence>
<accession>A0A0G1PE89</accession>